<feature type="compositionally biased region" description="Pro residues" evidence="2">
    <location>
        <begin position="119"/>
        <end position="128"/>
    </location>
</feature>
<accession>A0A371XF10</accession>
<keyword evidence="1" id="KW-0175">Coiled coil</keyword>
<dbReference type="Pfam" id="PF13174">
    <property type="entry name" value="TPR_6"/>
    <property type="match status" value="2"/>
</dbReference>
<reference evidence="4" key="1">
    <citation type="submission" date="2018-08" db="EMBL/GenBank/DDBJ databases">
        <authorList>
            <person name="Im W.T."/>
        </authorList>
    </citation>
    <scope>NUCLEOTIDE SEQUENCE [LARGE SCALE GENOMIC DNA]</scope>
    <source>
        <strain evidence="4">LA-28</strain>
    </source>
</reference>
<feature type="compositionally biased region" description="Polar residues" evidence="2">
    <location>
        <begin position="170"/>
        <end position="179"/>
    </location>
</feature>
<keyword evidence="1" id="KW-0132">Cell division</keyword>
<dbReference type="InterPro" id="IPR014162">
    <property type="entry name" value="CpoB_C"/>
</dbReference>
<gene>
    <name evidence="3" type="primary">ybgF</name>
    <name evidence="1" type="synonym">cpoB</name>
    <name evidence="3" type="ORF">DY251_09515</name>
</gene>
<feature type="signal peptide" evidence="1">
    <location>
        <begin position="1"/>
        <end position="22"/>
    </location>
</feature>
<dbReference type="InterPro" id="IPR034706">
    <property type="entry name" value="CpoB"/>
</dbReference>
<dbReference type="GO" id="GO:0043093">
    <property type="term" value="P:FtsZ-dependent cytokinesis"/>
    <property type="evidence" value="ECO:0007669"/>
    <property type="project" value="UniProtKB-UniRule"/>
</dbReference>
<dbReference type="EMBL" id="QURN01000006">
    <property type="protein sequence ID" value="RFC67817.1"/>
    <property type="molecule type" value="Genomic_DNA"/>
</dbReference>
<evidence type="ECO:0000256" key="2">
    <source>
        <dbReference type="SAM" id="MobiDB-lite"/>
    </source>
</evidence>
<dbReference type="GO" id="GO:0030288">
    <property type="term" value="C:outer membrane-bounded periplasmic space"/>
    <property type="evidence" value="ECO:0007669"/>
    <property type="project" value="UniProtKB-UniRule"/>
</dbReference>
<dbReference type="InterPro" id="IPR019734">
    <property type="entry name" value="TPR_rpt"/>
</dbReference>
<sequence length="345" mass="36913" precursor="true">MQLRSLLSGAVAALLFCGAAQAASLGGTPPTPQGGLPGVFSAQKQAPVLMAQSTNQALDEQLRQMNGRIEELNFQIMQLQEQIRKMQEDNEFRFQELEDKKTDAGGAKAPRKHTMADPAPQPGAPSEPPATNTTAPADRPSIEELASAPSDAATPPANGAQNGEPEKSFGTITFDQSGNVVGGSVGDTTVGTRDPNAALPQEGTDTSDDTVVAALPPSNNPDDLYRSSYESILAGQYKTAEAGFRQHVERFPDDARAPDAQFWLGESLLGQQKYREAAEVFLAANKKFPKAKKAPDMLFKLGVSLVGINQRDVGCATFTEVSKRYPNASPALKKRIEREQVEAKC</sequence>
<comment type="subcellular location">
    <subcellularLocation>
        <location evidence="1">Periplasm</location>
    </subcellularLocation>
</comment>
<dbReference type="NCBIfam" id="TIGR02795">
    <property type="entry name" value="tol_pal_ybgF"/>
    <property type="match status" value="1"/>
</dbReference>
<evidence type="ECO:0000313" key="4">
    <source>
        <dbReference type="Proteomes" id="UP000262379"/>
    </source>
</evidence>
<organism evidence="3 4">
    <name type="scientific">Mesorhizobium denitrificans</name>
    <dbReference type="NCBI Taxonomy" id="2294114"/>
    <lineage>
        <taxon>Bacteria</taxon>
        <taxon>Pseudomonadati</taxon>
        <taxon>Pseudomonadota</taxon>
        <taxon>Alphaproteobacteria</taxon>
        <taxon>Hyphomicrobiales</taxon>
        <taxon>Phyllobacteriaceae</taxon>
        <taxon>Mesorhizobium</taxon>
    </lineage>
</organism>
<comment type="caution">
    <text evidence="3">The sequence shown here is derived from an EMBL/GenBank/DDBJ whole genome shotgun (WGS) entry which is preliminary data.</text>
</comment>
<dbReference type="SUPFAM" id="SSF48452">
    <property type="entry name" value="TPR-like"/>
    <property type="match status" value="1"/>
</dbReference>
<feature type="compositionally biased region" description="Low complexity" evidence="2">
    <location>
        <begin position="146"/>
        <end position="157"/>
    </location>
</feature>
<dbReference type="Proteomes" id="UP000262379">
    <property type="component" value="Unassembled WGS sequence"/>
</dbReference>
<evidence type="ECO:0000313" key="3">
    <source>
        <dbReference type="EMBL" id="RFC67817.1"/>
    </source>
</evidence>
<evidence type="ECO:0000256" key="1">
    <source>
        <dbReference type="HAMAP-Rule" id="MF_02066"/>
    </source>
</evidence>
<keyword evidence="4" id="KW-1185">Reference proteome</keyword>
<keyword evidence="1" id="KW-0131">Cell cycle</keyword>
<keyword evidence="1" id="KW-0732">Signal</keyword>
<protein>
    <recommendedName>
        <fullName evidence="1">Cell division coordinator CpoB</fullName>
    </recommendedName>
</protein>
<keyword evidence="1" id="KW-0574">Periplasm</keyword>
<comment type="function">
    <text evidence="1">Mediates coordination of peptidoglycan synthesis and outer membrane constriction during cell division.</text>
</comment>
<dbReference type="AlphaFoldDB" id="A0A371XF10"/>
<name>A0A371XF10_9HYPH</name>
<feature type="region of interest" description="Disordered" evidence="2">
    <location>
        <begin position="99"/>
        <end position="209"/>
    </location>
</feature>
<dbReference type="HAMAP" id="MF_02066">
    <property type="entry name" value="CpoB"/>
    <property type="match status" value="1"/>
</dbReference>
<comment type="similarity">
    <text evidence="1">Belongs to the CpoB family.</text>
</comment>
<proteinExistence type="inferred from homology"/>
<feature type="coiled-coil region" evidence="1">
    <location>
        <begin position="55"/>
        <end position="96"/>
    </location>
</feature>
<feature type="chain" id="PRO_5017089711" description="Cell division coordinator CpoB" evidence="1">
    <location>
        <begin position="23"/>
        <end position="345"/>
    </location>
</feature>
<dbReference type="Gene3D" id="1.25.40.10">
    <property type="entry name" value="Tetratricopeptide repeat domain"/>
    <property type="match status" value="1"/>
</dbReference>
<dbReference type="InterPro" id="IPR011990">
    <property type="entry name" value="TPR-like_helical_dom_sf"/>
</dbReference>